<dbReference type="AlphaFoldDB" id="A0AA37UTE2"/>
<sequence length="211" mass="23887">MRLAPMAYASAWRRRAQTLIPAGSSFSDTQEKSCSDGRCRCKDKLAPAPTFISGLCNTHIRIYGSEKRFSASIVAYDGSGTELYRNSDLNTEHSWGDTITLDTGKLPYLLKYEFLDKWLGNAQKRDRPPPGSIRPDPLRYQTYSVRITAGDMVWSAMDDDKTRQMVPRCEVGNCDTHGTWEPGETFNDFIKASLGHGEKVPTRDMDCRWRC</sequence>
<name>A0AA37UTE2_9PEZI</name>
<keyword evidence="2" id="KW-1185">Reference proteome</keyword>
<protein>
    <submittedName>
        <fullName evidence="1">Uncharacterized protein</fullName>
    </submittedName>
</protein>
<evidence type="ECO:0000313" key="1">
    <source>
        <dbReference type="EMBL" id="GKT51738.1"/>
    </source>
</evidence>
<reference evidence="1 2" key="1">
    <citation type="submission" date="2022-03" db="EMBL/GenBank/DDBJ databases">
        <title>Genome data of Colletotrichum spp.</title>
        <authorList>
            <person name="Utami Y.D."/>
            <person name="Hiruma K."/>
        </authorList>
    </citation>
    <scope>NUCLEOTIDE SEQUENCE [LARGE SCALE GENOMIC DNA]</scope>
    <source>
        <strain evidence="1 2">MAFF 239500</strain>
    </source>
</reference>
<proteinExistence type="predicted"/>
<dbReference type="RefSeq" id="XP_049134088.1">
    <property type="nucleotide sequence ID" value="XM_049278131.1"/>
</dbReference>
<organism evidence="1 2">
    <name type="scientific">Colletotrichum spaethianum</name>
    <dbReference type="NCBI Taxonomy" id="700344"/>
    <lineage>
        <taxon>Eukaryota</taxon>
        <taxon>Fungi</taxon>
        <taxon>Dikarya</taxon>
        <taxon>Ascomycota</taxon>
        <taxon>Pezizomycotina</taxon>
        <taxon>Sordariomycetes</taxon>
        <taxon>Hypocreomycetidae</taxon>
        <taxon>Glomerellales</taxon>
        <taxon>Glomerellaceae</taxon>
        <taxon>Colletotrichum</taxon>
        <taxon>Colletotrichum spaethianum species complex</taxon>
    </lineage>
</organism>
<accession>A0AA37UTE2</accession>
<dbReference type="EMBL" id="BQXU01000053">
    <property type="protein sequence ID" value="GKT51738.1"/>
    <property type="molecule type" value="Genomic_DNA"/>
</dbReference>
<dbReference type="GeneID" id="73332721"/>
<gene>
    <name evidence="1" type="ORF">ColSpa_11919</name>
</gene>
<comment type="caution">
    <text evidence="1">The sequence shown here is derived from an EMBL/GenBank/DDBJ whole genome shotgun (WGS) entry which is preliminary data.</text>
</comment>
<dbReference type="Proteomes" id="UP001055115">
    <property type="component" value="Unassembled WGS sequence"/>
</dbReference>
<evidence type="ECO:0000313" key="2">
    <source>
        <dbReference type="Proteomes" id="UP001055115"/>
    </source>
</evidence>